<dbReference type="STRING" id="29170.A0A368HBR3"/>
<dbReference type="OrthoDB" id="7951431at2759"/>
<dbReference type="EMBL" id="JOJR01000003">
    <property type="protein sequence ID" value="RCN53138.1"/>
    <property type="molecule type" value="Genomic_DNA"/>
</dbReference>
<evidence type="ECO:0000313" key="2">
    <source>
        <dbReference type="Proteomes" id="UP000252519"/>
    </source>
</evidence>
<gene>
    <name evidence="1" type="ORF">ANCCAN_00691</name>
</gene>
<dbReference type="Gene3D" id="3.30.420.10">
    <property type="entry name" value="Ribonuclease H-like superfamily/Ribonuclease H"/>
    <property type="match status" value="1"/>
</dbReference>
<protein>
    <submittedName>
        <fullName evidence="1">Uncharacterized protein</fullName>
    </submittedName>
</protein>
<organism evidence="1 2">
    <name type="scientific">Ancylostoma caninum</name>
    <name type="common">Dog hookworm</name>
    <dbReference type="NCBI Taxonomy" id="29170"/>
    <lineage>
        <taxon>Eukaryota</taxon>
        <taxon>Metazoa</taxon>
        <taxon>Ecdysozoa</taxon>
        <taxon>Nematoda</taxon>
        <taxon>Chromadorea</taxon>
        <taxon>Rhabditida</taxon>
        <taxon>Rhabditina</taxon>
        <taxon>Rhabditomorpha</taxon>
        <taxon>Strongyloidea</taxon>
        <taxon>Ancylostomatidae</taxon>
        <taxon>Ancylostomatinae</taxon>
        <taxon>Ancylostoma</taxon>
    </lineage>
</organism>
<name>A0A368HBR3_ANCCA</name>
<dbReference type="Proteomes" id="UP000252519">
    <property type="component" value="Unassembled WGS sequence"/>
</dbReference>
<sequence length="93" mass="10622">MQQWCHANLRDFISSQDWPPNTPGLNPLDFSAWGVLQARACAKPHENVVSLKTALTPEWNKLDADYLRHTVDAFPCCLRECIKAKGDRIENEK</sequence>
<proteinExistence type="predicted"/>
<dbReference type="GO" id="GO:0003676">
    <property type="term" value="F:nucleic acid binding"/>
    <property type="evidence" value="ECO:0007669"/>
    <property type="project" value="InterPro"/>
</dbReference>
<evidence type="ECO:0000313" key="1">
    <source>
        <dbReference type="EMBL" id="RCN53138.1"/>
    </source>
</evidence>
<accession>A0A368HBR3</accession>
<keyword evidence="2" id="KW-1185">Reference proteome</keyword>
<comment type="caution">
    <text evidence="1">The sequence shown here is derived from an EMBL/GenBank/DDBJ whole genome shotgun (WGS) entry which is preliminary data.</text>
</comment>
<dbReference type="PANTHER" id="PTHR46068">
    <property type="entry name" value="PROTEIN CBG27172"/>
    <property type="match status" value="1"/>
</dbReference>
<dbReference type="InterPro" id="IPR036397">
    <property type="entry name" value="RNaseH_sf"/>
</dbReference>
<reference evidence="1 2" key="1">
    <citation type="submission" date="2014-10" db="EMBL/GenBank/DDBJ databases">
        <title>Draft genome of the hookworm Ancylostoma caninum.</title>
        <authorList>
            <person name="Mitreva M."/>
        </authorList>
    </citation>
    <scope>NUCLEOTIDE SEQUENCE [LARGE SCALE GENOMIC DNA]</scope>
    <source>
        <strain evidence="1 2">Baltimore</strain>
    </source>
</reference>
<dbReference type="PANTHER" id="PTHR46068:SF1">
    <property type="entry name" value="TRANSPOSASE IS30-LIKE HTH DOMAIN-CONTAINING PROTEIN"/>
    <property type="match status" value="1"/>
</dbReference>
<dbReference type="AlphaFoldDB" id="A0A368HBR3"/>